<dbReference type="Gene3D" id="3.20.20.80">
    <property type="entry name" value="Glycosidases"/>
    <property type="match status" value="1"/>
</dbReference>
<dbReference type="InterPro" id="IPR001944">
    <property type="entry name" value="Glycoside_Hdrlase_35"/>
</dbReference>
<evidence type="ECO:0000313" key="6">
    <source>
        <dbReference type="Proteomes" id="UP001233999"/>
    </source>
</evidence>
<name>A0AAD7Z5V2_DIPPU</name>
<organism evidence="5 6">
    <name type="scientific">Diploptera punctata</name>
    <name type="common">Pacific beetle cockroach</name>
    <dbReference type="NCBI Taxonomy" id="6984"/>
    <lineage>
        <taxon>Eukaryota</taxon>
        <taxon>Metazoa</taxon>
        <taxon>Ecdysozoa</taxon>
        <taxon>Arthropoda</taxon>
        <taxon>Hexapoda</taxon>
        <taxon>Insecta</taxon>
        <taxon>Pterygota</taxon>
        <taxon>Neoptera</taxon>
        <taxon>Polyneoptera</taxon>
        <taxon>Dictyoptera</taxon>
        <taxon>Blattodea</taxon>
        <taxon>Blaberoidea</taxon>
        <taxon>Blaberidae</taxon>
        <taxon>Diplopterinae</taxon>
        <taxon>Diploptera</taxon>
    </lineage>
</organism>
<evidence type="ECO:0000256" key="2">
    <source>
        <dbReference type="ARBA" id="ARBA00022801"/>
    </source>
</evidence>
<keyword evidence="3" id="KW-0326">Glycosidase</keyword>
<dbReference type="PROSITE" id="PS01182">
    <property type="entry name" value="GLYCOSYL_HYDROL_F35"/>
    <property type="match status" value="1"/>
</dbReference>
<keyword evidence="2" id="KW-0378">Hydrolase</keyword>
<evidence type="ECO:0000256" key="3">
    <source>
        <dbReference type="ARBA" id="ARBA00023295"/>
    </source>
</evidence>
<dbReference type="PANTHER" id="PTHR23421">
    <property type="entry name" value="BETA-GALACTOSIDASE RELATED"/>
    <property type="match status" value="1"/>
</dbReference>
<accession>A0AAD7Z5V2</accession>
<dbReference type="EMBL" id="JASPKZ010010446">
    <property type="protein sequence ID" value="KAJ9574342.1"/>
    <property type="molecule type" value="Genomic_DNA"/>
</dbReference>
<reference evidence="5" key="2">
    <citation type="submission" date="2023-05" db="EMBL/GenBank/DDBJ databases">
        <authorList>
            <person name="Fouks B."/>
        </authorList>
    </citation>
    <scope>NUCLEOTIDE SEQUENCE</scope>
    <source>
        <strain evidence="5">Stay&amp;Tobe</strain>
        <tissue evidence="5">Testes</tissue>
    </source>
</reference>
<feature type="non-terminal residue" evidence="5">
    <location>
        <position position="1"/>
    </location>
</feature>
<evidence type="ECO:0000259" key="4">
    <source>
        <dbReference type="Pfam" id="PF01301"/>
    </source>
</evidence>
<comment type="similarity">
    <text evidence="1">Belongs to the glycosyl hydrolase 35 family.</text>
</comment>
<reference evidence="5" key="1">
    <citation type="journal article" date="2023" name="IScience">
        <title>Live-bearing cockroach genome reveals convergent evolutionary mechanisms linked to viviparity in insects and beyond.</title>
        <authorList>
            <person name="Fouks B."/>
            <person name="Harrison M.C."/>
            <person name="Mikhailova A.A."/>
            <person name="Marchal E."/>
            <person name="English S."/>
            <person name="Carruthers M."/>
            <person name="Jennings E.C."/>
            <person name="Chiamaka E.L."/>
            <person name="Frigard R.A."/>
            <person name="Pippel M."/>
            <person name="Attardo G.M."/>
            <person name="Benoit J.B."/>
            <person name="Bornberg-Bauer E."/>
            <person name="Tobe S.S."/>
        </authorList>
    </citation>
    <scope>NUCLEOTIDE SEQUENCE</scope>
    <source>
        <strain evidence="5">Stay&amp;Tobe</strain>
    </source>
</reference>
<dbReference type="PRINTS" id="PR00742">
    <property type="entry name" value="GLHYDRLASE35"/>
</dbReference>
<dbReference type="InterPro" id="IPR017853">
    <property type="entry name" value="GH"/>
</dbReference>
<dbReference type="InterPro" id="IPR031330">
    <property type="entry name" value="Gly_Hdrlase_35_cat"/>
</dbReference>
<dbReference type="Pfam" id="PF01301">
    <property type="entry name" value="Glyco_hydro_35"/>
    <property type="match status" value="1"/>
</dbReference>
<comment type="caution">
    <text evidence="5">The sequence shown here is derived from an EMBL/GenBank/DDBJ whole genome shotgun (WGS) entry which is preliminary data.</text>
</comment>
<evidence type="ECO:0000313" key="5">
    <source>
        <dbReference type="EMBL" id="KAJ9574342.1"/>
    </source>
</evidence>
<feature type="domain" description="Glycoside hydrolase 35 catalytic" evidence="4">
    <location>
        <begin position="5"/>
        <end position="136"/>
    </location>
</feature>
<sequence>MSLFLDVVTFLKIAQEEDLFVLFRPSAYICAEWEFGGMPSWLLRYEGIKVRSSDERFLDRVDIFYSKLFPLIEDMQFTKGGPIIAFQVENEYGGLIQDGSPIDTDYLLFLKDTYIKYGAVELLYTSDNPSVHAERGSVPG</sequence>
<dbReference type="SUPFAM" id="SSF51445">
    <property type="entry name" value="(Trans)glycosidases"/>
    <property type="match status" value="1"/>
</dbReference>
<evidence type="ECO:0000256" key="1">
    <source>
        <dbReference type="ARBA" id="ARBA00009809"/>
    </source>
</evidence>
<dbReference type="InterPro" id="IPR019801">
    <property type="entry name" value="Glyco_hydro_35_CS"/>
</dbReference>
<protein>
    <recommendedName>
        <fullName evidence="4">Glycoside hydrolase 35 catalytic domain-containing protein</fullName>
    </recommendedName>
</protein>
<keyword evidence="6" id="KW-1185">Reference proteome</keyword>
<dbReference type="GO" id="GO:0004553">
    <property type="term" value="F:hydrolase activity, hydrolyzing O-glycosyl compounds"/>
    <property type="evidence" value="ECO:0007669"/>
    <property type="project" value="InterPro"/>
</dbReference>
<dbReference type="Proteomes" id="UP001233999">
    <property type="component" value="Unassembled WGS sequence"/>
</dbReference>
<dbReference type="GO" id="GO:0005975">
    <property type="term" value="P:carbohydrate metabolic process"/>
    <property type="evidence" value="ECO:0007669"/>
    <property type="project" value="InterPro"/>
</dbReference>
<gene>
    <name evidence="5" type="ORF">L9F63_026010</name>
</gene>
<proteinExistence type="inferred from homology"/>
<dbReference type="AlphaFoldDB" id="A0AAD7Z5V2"/>